<proteinExistence type="predicted"/>
<evidence type="ECO:0000313" key="2">
    <source>
        <dbReference type="EMBL" id="UYL95564.1"/>
    </source>
</evidence>
<sequence>MSRFTQTSLTSLPRSAIPLGMPKMGGQKSPGGSSQCGDRSPGRLSPPSSVCSWGCGPSRRGFLSSVRNVVNLVRGETLRWSHGKPVNFIPMDQCITCNRFT</sequence>
<accession>A0A9E7V2A9</accession>
<feature type="compositionally biased region" description="Polar residues" evidence="1">
    <location>
        <begin position="1"/>
        <end position="13"/>
    </location>
</feature>
<evidence type="ECO:0000256" key="1">
    <source>
        <dbReference type="SAM" id="MobiDB-lite"/>
    </source>
</evidence>
<feature type="region of interest" description="Disordered" evidence="1">
    <location>
        <begin position="1"/>
        <end position="47"/>
    </location>
</feature>
<reference evidence="2" key="1">
    <citation type="submission" date="2022-05" db="EMBL/GenBank/DDBJ databases">
        <authorList>
            <person name="Cao W."/>
            <person name="Jia N."/>
            <person name="Lam T.T.-Y."/>
            <person name="Ni X."/>
            <person name="Liu J."/>
        </authorList>
    </citation>
    <scope>NUCLEOTIDE SEQUENCE</scope>
    <source>
        <strain evidence="2">TIGMIC 5</strain>
    </source>
</reference>
<dbReference type="EMBL" id="ON746522">
    <property type="protein sequence ID" value="UYL95564.1"/>
    <property type="molecule type" value="Viral_cRNA"/>
</dbReference>
<name>A0A9E7V2A9_9RHAB</name>
<organism evidence="2">
    <name type="scientific">Qingyang Rhabd tick virus 1</name>
    <dbReference type="NCBI Taxonomy" id="2972324"/>
    <lineage>
        <taxon>Viruses</taxon>
        <taxon>Riboviria</taxon>
        <taxon>Orthornavirae</taxon>
        <taxon>Negarnaviricota</taxon>
        <taxon>Haploviricotina</taxon>
        <taxon>Monjiviricetes</taxon>
        <taxon>Mononegavirales</taxon>
        <taxon>Rhabdoviridae</taxon>
    </lineage>
</organism>
<protein>
    <submittedName>
        <fullName evidence="2">Uncharacterized protein</fullName>
    </submittedName>
</protein>